<gene>
    <name evidence="1" type="ORF">S03H2_72105</name>
</gene>
<name>X1JTN2_9ZZZZ</name>
<protein>
    <submittedName>
        <fullName evidence="1">Uncharacterized protein</fullName>
    </submittedName>
</protein>
<comment type="caution">
    <text evidence="1">The sequence shown here is derived from an EMBL/GenBank/DDBJ whole genome shotgun (WGS) entry which is preliminary data.</text>
</comment>
<dbReference type="EMBL" id="BARU01048569">
    <property type="protein sequence ID" value="GAH97437.1"/>
    <property type="molecule type" value="Genomic_DNA"/>
</dbReference>
<reference evidence="1" key="1">
    <citation type="journal article" date="2014" name="Front. Microbiol.">
        <title>High frequency of phylogenetically diverse reductive dehalogenase-homologous genes in deep subseafloor sedimentary metagenomes.</title>
        <authorList>
            <person name="Kawai M."/>
            <person name="Futagami T."/>
            <person name="Toyoda A."/>
            <person name="Takaki Y."/>
            <person name="Nishi S."/>
            <person name="Hori S."/>
            <person name="Arai W."/>
            <person name="Tsubouchi T."/>
            <person name="Morono Y."/>
            <person name="Uchiyama I."/>
            <person name="Ito T."/>
            <person name="Fujiyama A."/>
            <person name="Inagaki F."/>
            <person name="Takami H."/>
        </authorList>
    </citation>
    <scope>NUCLEOTIDE SEQUENCE</scope>
    <source>
        <strain evidence="1">Expedition CK06-06</strain>
    </source>
</reference>
<feature type="non-terminal residue" evidence="1">
    <location>
        <position position="1"/>
    </location>
</feature>
<proteinExistence type="predicted"/>
<sequence>DTLFKVSSVKGLLKYSNAVRAVITFLKKAKLLADIQTAEGIFRAYERNQGDTTNVINNLIVKLDEN</sequence>
<evidence type="ECO:0000313" key="1">
    <source>
        <dbReference type="EMBL" id="GAH97437.1"/>
    </source>
</evidence>
<dbReference type="AlphaFoldDB" id="X1JTN2"/>
<organism evidence="1">
    <name type="scientific">marine sediment metagenome</name>
    <dbReference type="NCBI Taxonomy" id="412755"/>
    <lineage>
        <taxon>unclassified sequences</taxon>
        <taxon>metagenomes</taxon>
        <taxon>ecological metagenomes</taxon>
    </lineage>
</organism>
<accession>X1JTN2</accession>